<feature type="signal peptide" evidence="1">
    <location>
        <begin position="1"/>
        <end position="21"/>
    </location>
</feature>
<dbReference type="EMBL" id="LIAE01010510">
    <property type="protein sequence ID" value="PAV59664.1"/>
    <property type="molecule type" value="Genomic_DNA"/>
</dbReference>
<dbReference type="Proteomes" id="UP000218231">
    <property type="component" value="Unassembled WGS sequence"/>
</dbReference>
<accession>A0A2A2JDH1</accession>
<evidence type="ECO:0000313" key="3">
    <source>
        <dbReference type="Proteomes" id="UP000218231"/>
    </source>
</evidence>
<evidence type="ECO:0000313" key="2">
    <source>
        <dbReference type="EMBL" id="PAV59664.1"/>
    </source>
</evidence>
<name>A0A2A2JDH1_9BILA</name>
<comment type="caution">
    <text evidence="2">The sequence shown here is derived from an EMBL/GenBank/DDBJ whole genome shotgun (WGS) entry which is preliminary data.</text>
</comment>
<gene>
    <name evidence="2" type="ORF">WR25_21257</name>
</gene>
<evidence type="ECO:0000256" key="1">
    <source>
        <dbReference type="SAM" id="SignalP"/>
    </source>
</evidence>
<keyword evidence="3" id="KW-1185">Reference proteome</keyword>
<sequence length="73" mass="8479">MAGISFFLFHALFAAVNPCFQTVPGDGVTTILPPSTSTYSDFHIILIYKHVHILVYKHVYIDIYIYKHNHYFM</sequence>
<proteinExistence type="predicted"/>
<organism evidence="2 3">
    <name type="scientific">Diploscapter pachys</name>
    <dbReference type="NCBI Taxonomy" id="2018661"/>
    <lineage>
        <taxon>Eukaryota</taxon>
        <taxon>Metazoa</taxon>
        <taxon>Ecdysozoa</taxon>
        <taxon>Nematoda</taxon>
        <taxon>Chromadorea</taxon>
        <taxon>Rhabditida</taxon>
        <taxon>Rhabditina</taxon>
        <taxon>Rhabditomorpha</taxon>
        <taxon>Rhabditoidea</taxon>
        <taxon>Rhabditidae</taxon>
        <taxon>Diploscapter</taxon>
    </lineage>
</organism>
<reference evidence="2 3" key="1">
    <citation type="journal article" date="2017" name="Curr. Biol.">
        <title>Genome architecture and evolution of a unichromosomal asexual nematode.</title>
        <authorList>
            <person name="Fradin H."/>
            <person name="Zegar C."/>
            <person name="Gutwein M."/>
            <person name="Lucas J."/>
            <person name="Kovtun M."/>
            <person name="Corcoran D."/>
            <person name="Baugh L.R."/>
            <person name="Kiontke K."/>
            <person name="Gunsalus K."/>
            <person name="Fitch D.H."/>
            <person name="Piano F."/>
        </authorList>
    </citation>
    <scope>NUCLEOTIDE SEQUENCE [LARGE SCALE GENOMIC DNA]</scope>
    <source>
        <strain evidence="2">PF1309</strain>
    </source>
</reference>
<evidence type="ECO:0008006" key="4">
    <source>
        <dbReference type="Google" id="ProtNLM"/>
    </source>
</evidence>
<protein>
    <recommendedName>
        <fullName evidence="4">Secreted protein</fullName>
    </recommendedName>
</protein>
<keyword evidence="1" id="KW-0732">Signal</keyword>
<dbReference type="AlphaFoldDB" id="A0A2A2JDH1"/>
<feature type="chain" id="PRO_5012471754" description="Secreted protein" evidence="1">
    <location>
        <begin position="22"/>
        <end position="73"/>
    </location>
</feature>